<feature type="transmembrane region" description="Helical" evidence="8">
    <location>
        <begin position="387"/>
        <end position="408"/>
    </location>
</feature>
<dbReference type="GO" id="GO:0005524">
    <property type="term" value="F:ATP binding"/>
    <property type="evidence" value="ECO:0007669"/>
    <property type="project" value="UniProtKB-KW"/>
</dbReference>
<dbReference type="Pfam" id="PF01061">
    <property type="entry name" value="ABC2_membrane"/>
    <property type="match status" value="1"/>
</dbReference>
<keyword evidence="11" id="KW-1185">Reference proteome</keyword>
<dbReference type="PANTHER" id="PTHR48041">
    <property type="entry name" value="ABC TRANSPORTER G FAMILY MEMBER 28"/>
    <property type="match status" value="1"/>
</dbReference>
<dbReference type="RefSeq" id="XP_013906871.1">
    <property type="nucleotide sequence ID" value="XM_014051417.1"/>
</dbReference>
<evidence type="ECO:0000259" key="9">
    <source>
        <dbReference type="PROSITE" id="PS50893"/>
    </source>
</evidence>
<dbReference type="InterPro" id="IPR003439">
    <property type="entry name" value="ABC_transporter-like_ATP-bd"/>
</dbReference>
<name>A0A0D2N6E0_9CHLO</name>
<dbReference type="KEGG" id="mng:MNEG_0105"/>
<dbReference type="OrthoDB" id="66620at2759"/>
<evidence type="ECO:0000256" key="4">
    <source>
        <dbReference type="ARBA" id="ARBA00022741"/>
    </source>
</evidence>
<dbReference type="SUPFAM" id="SSF52540">
    <property type="entry name" value="P-loop containing nucleoside triphosphate hydrolases"/>
    <property type="match status" value="1"/>
</dbReference>
<dbReference type="GO" id="GO:0016887">
    <property type="term" value="F:ATP hydrolysis activity"/>
    <property type="evidence" value="ECO:0007669"/>
    <property type="project" value="InterPro"/>
</dbReference>
<dbReference type="InterPro" id="IPR050352">
    <property type="entry name" value="ABCG_transporters"/>
</dbReference>
<keyword evidence="2" id="KW-0813">Transport</keyword>
<dbReference type="GO" id="GO:0016020">
    <property type="term" value="C:membrane"/>
    <property type="evidence" value="ECO:0007669"/>
    <property type="project" value="UniProtKB-SubCell"/>
</dbReference>
<feature type="domain" description="ABC transporter" evidence="9">
    <location>
        <begin position="12"/>
        <end position="259"/>
    </location>
</feature>
<organism evidence="10 11">
    <name type="scientific">Monoraphidium neglectum</name>
    <dbReference type="NCBI Taxonomy" id="145388"/>
    <lineage>
        <taxon>Eukaryota</taxon>
        <taxon>Viridiplantae</taxon>
        <taxon>Chlorophyta</taxon>
        <taxon>core chlorophytes</taxon>
        <taxon>Chlorophyceae</taxon>
        <taxon>CS clade</taxon>
        <taxon>Sphaeropleales</taxon>
        <taxon>Selenastraceae</taxon>
        <taxon>Monoraphidium</taxon>
    </lineage>
</organism>
<dbReference type="PANTHER" id="PTHR48041:SF91">
    <property type="entry name" value="ABC TRANSPORTER G FAMILY MEMBER 28"/>
    <property type="match status" value="1"/>
</dbReference>
<proteinExistence type="predicted"/>
<evidence type="ECO:0000256" key="1">
    <source>
        <dbReference type="ARBA" id="ARBA00004141"/>
    </source>
</evidence>
<dbReference type="InterPro" id="IPR013525">
    <property type="entry name" value="ABC2_TM"/>
</dbReference>
<dbReference type="SMART" id="SM00382">
    <property type="entry name" value="AAA"/>
    <property type="match status" value="1"/>
</dbReference>
<evidence type="ECO:0000256" key="5">
    <source>
        <dbReference type="ARBA" id="ARBA00022840"/>
    </source>
</evidence>
<evidence type="ECO:0000256" key="3">
    <source>
        <dbReference type="ARBA" id="ARBA00022692"/>
    </source>
</evidence>
<keyword evidence="5" id="KW-0067">ATP-binding</keyword>
<dbReference type="Pfam" id="PF00005">
    <property type="entry name" value="ABC_tran"/>
    <property type="match status" value="1"/>
</dbReference>
<dbReference type="InterPro" id="IPR003593">
    <property type="entry name" value="AAA+_ATPase"/>
</dbReference>
<accession>A0A0D2N6E0</accession>
<evidence type="ECO:0000256" key="2">
    <source>
        <dbReference type="ARBA" id="ARBA00022448"/>
    </source>
</evidence>
<keyword evidence="3 8" id="KW-0812">Transmembrane</keyword>
<evidence type="ECO:0000313" key="10">
    <source>
        <dbReference type="EMBL" id="KIZ07852.1"/>
    </source>
</evidence>
<protein>
    <recommendedName>
        <fullName evidence="9">ABC transporter domain-containing protein</fullName>
    </recommendedName>
</protein>
<dbReference type="AlphaFoldDB" id="A0A0D2N6E0"/>
<dbReference type="Proteomes" id="UP000054498">
    <property type="component" value="Unassembled WGS sequence"/>
</dbReference>
<feature type="transmembrane region" description="Helical" evidence="8">
    <location>
        <begin position="529"/>
        <end position="548"/>
    </location>
</feature>
<dbReference type="EMBL" id="KK100228">
    <property type="protein sequence ID" value="KIZ07852.1"/>
    <property type="molecule type" value="Genomic_DNA"/>
</dbReference>
<keyword evidence="7 8" id="KW-0472">Membrane</keyword>
<keyword evidence="6 8" id="KW-1133">Transmembrane helix</keyword>
<evidence type="ECO:0000256" key="7">
    <source>
        <dbReference type="ARBA" id="ARBA00023136"/>
    </source>
</evidence>
<dbReference type="PROSITE" id="PS50893">
    <property type="entry name" value="ABC_TRANSPORTER_2"/>
    <property type="match status" value="1"/>
</dbReference>
<evidence type="ECO:0000313" key="11">
    <source>
        <dbReference type="Proteomes" id="UP000054498"/>
    </source>
</evidence>
<dbReference type="Gene3D" id="3.40.50.300">
    <property type="entry name" value="P-loop containing nucleotide triphosphate hydrolases"/>
    <property type="match status" value="1"/>
</dbReference>
<reference evidence="10 11" key="1">
    <citation type="journal article" date="2013" name="BMC Genomics">
        <title>Reconstruction of the lipid metabolism for the microalga Monoraphidium neglectum from its genome sequence reveals characteristics suitable for biofuel production.</title>
        <authorList>
            <person name="Bogen C."/>
            <person name="Al-Dilaimi A."/>
            <person name="Albersmeier A."/>
            <person name="Wichmann J."/>
            <person name="Grundmann M."/>
            <person name="Rupp O."/>
            <person name="Lauersen K.J."/>
            <person name="Blifernez-Klassen O."/>
            <person name="Kalinowski J."/>
            <person name="Goesmann A."/>
            <person name="Mussgnug J.H."/>
            <person name="Kruse O."/>
        </authorList>
    </citation>
    <scope>NUCLEOTIDE SEQUENCE [LARGE SCALE GENOMIC DNA]</scope>
    <source>
        <strain evidence="10 11">SAG 48.87</strain>
    </source>
</reference>
<keyword evidence="4" id="KW-0547">Nucleotide-binding</keyword>
<sequence>MQSFGEVGGMNVTIKDLTYSVANHASKKRETINLLTGITGFFEPRAMSALMGPSGSGKTTLLDLLAGRKTAGRATGEILFAGNKPTRAFLRRYTGYVEQFDTLLPGLTVEEMLLYTAELTRPRQEGRAAKRDAVEELLDKLALTTCRGVKIGNPLEKGISGGQAKRTNIGIALITNPRVLMLDEPTSGLDSFTANEVISLVKGLTSEGVTIVATIHSPTAYAFSLFDRRAPLRVCSLMMLVKGRLVYFGASGAPAVDYMRSLPAAHTSGLSYQPNLNEVVRLGIGFGSILLPLAAYCVVHEEWFVDLFALADRRGDAAVFADAYEASELKKVTEKRVSQLVSERHLVPSAVARELAVRHATVTPWWWSLWVLLRYRTFLNWRDPSFLAARLADKVVMGALLVTLFWGMGADFSLENYLNIAALLFMWCTIPAFGAATFVPSLVMERPLFVRERHDGLYRVSTYLMMKMIEEIGIAIVGSIMMAVIVYFGAKMQGSFLVVWMVYFATLCVGITMAYSISALCPTIDVANAALPTYVATLTFVSGFIIRFDNIPVWWRLCPRSSAPADNSARSYRVSRGRPRRDLRAGDALWNGP</sequence>
<dbReference type="GO" id="GO:0140359">
    <property type="term" value="F:ABC-type transporter activity"/>
    <property type="evidence" value="ECO:0007669"/>
    <property type="project" value="InterPro"/>
</dbReference>
<feature type="transmembrane region" description="Helical" evidence="8">
    <location>
        <begin position="496"/>
        <end position="517"/>
    </location>
</feature>
<gene>
    <name evidence="10" type="ORF">MNEG_0105</name>
</gene>
<evidence type="ECO:0000256" key="6">
    <source>
        <dbReference type="ARBA" id="ARBA00022989"/>
    </source>
</evidence>
<dbReference type="InterPro" id="IPR027417">
    <property type="entry name" value="P-loop_NTPase"/>
</dbReference>
<comment type="subcellular location">
    <subcellularLocation>
        <location evidence="1">Membrane</location>
        <topology evidence="1">Multi-pass membrane protein</topology>
    </subcellularLocation>
</comment>
<feature type="transmembrane region" description="Helical" evidence="8">
    <location>
        <begin position="472"/>
        <end position="490"/>
    </location>
</feature>
<dbReference type="GeneID" id="25726223"/>
<evidence type="ECO:0000256" key="8">
    <source>
        <dbReference type="SAM" id="Phobius"/>
    </source>
</evidence>
<feature type="transmembrane region" description="Helical" evidence="8">
    <location>
        <begin position="420"/>
        <end position="443"/>
    </location>
</feature>